<dbReference type="RefSeq" id="WP_223408206.1">
    <property type="nucleotide sequence ID" value="NZ_JAGSHT010000016.1"/>
</dbReference>
<dbReference type="EC" id="1.1.1.47" evidence="6"/>
<evidence type="ECO:0000256" key="2">
    <source>
        <dbReference type="ARBA" id="ARBA00023002"/>
    </source>
</evidence>
<dbReference type="PRINTS" id="PR00080">
    <property type="entry name" value="SDRFAMILY"/>
</dbReference>
<dbReference type="Proteomes" id="UP000826651">
    <property type="component" value="Unassembled WGS sequence"/>
</dbReference>
<evidence type="ECO:0000313" key="7">
    <source>
        <dbReference type="Proteomes" id="UP000826651"/>
    </source>
</evidence>
<dbReference type="InterPro" id="IPR036291">
    <property type="entry name" value="NAD(P)-bd_dom_sf"/>
</dbReference>
<reference evidence="6 7" key="1">
    <citation type="submission" date="2021-04" db="EMBL/GenBank/DDBJ databases">
        <title>Ruania sp. nov., isolated from sandy soil of mangrove forest.</title>
        <authorList>
            <person name="Ge X."/>
            <person name="Huang R."/>
            <person name="Liu W."/>
        </authorList>
    </citation>
    <scope>NUCLEOTIDE SEQUENCE [LARGE SCALE GENOMIC DNA]</scope>
    <source>
        <strain evidence="6 7">N2-46</strain>
    </source>
</reference>
<evidence type="ECO:0000313" key="6">
    <source>
        <dbReference type="EMBL" id="MBZ2197916.1"/>
    </source>
</evidence>
<dbReference type="PANTHER" id="PTHR43180">
    <property type="entry name" value="3-OXOACYL-(ACYL-CARRIER-PROTEIN) REDUCTASE (AFU_ORTHOLOGUE AFUA_6G11210)"/>
    <property type="match status" value="1"/>
</dbReference>
<dbReference type="Gene3D" id="3.40.50.720">
    <property type="entry name" value="NAD(P)-binding Rossmann-like Domain"/>
    <property type="match status" value="1"/>
</dbReference>
<accession>A0ABS7SC36</accession>
<evidence type="ECO:0000256" key="5">
    <source>
        <dbReference type="ARBA" id="ARBA00023221"/>
    </source>
</evidence>
<keyword evidence="2 6" id="KW-0560">Oxidoreductase</keyword>
<name>A0ABS7SC36_9MICO</name>
<protein>
    <submittedName>
        <fullName evidence="6">Glucose 1-dehydrogenase</fullName>
        <ecNumber evidence="6">1.1.1.47</ecNumber>
    </submittedName>
</protein>
<evidence type="ECO:0000256" key="3">
    <source>
        <dbReference type="ARBA" id="ARBA00023027"/>
    </source>
</evidence>
<dbReference type="GO" id="GO:0047936">
    <property type="term" value="F:glucose 1-dehydrogenase [NAD(P)+] activity"/>
    <property type="evidence" value="ECO:0007669"/>
    <property type="project" value="UniProtKB-EC"/>
</dbReference>
<dbReference type="PANTHER" id="PTHR43180:SF28">
    <property type="entry name" value="NAD(P)-BINDING ROSSMANN-FOLD SUPERFAMILY PROTEIN"/>
    <property type="match status" value="1"/>
</dbReference>
<dbReference type="InterPro" id="IPR002347">
    <property type="entry name" value="SDR_fam"/>
</dbReference>
<dbReference type="Pfam" id="PF13561">
    <property type="entry name" value="adh_short_C2"/>
    <property type="match status" value="1"/>
</dbReference>
<keyword evidence="3" id="KW-0520">NAD</keyword>
<sequence>MANLLDGKVAIITGGASGIGQASVEAFVDHGAKVIIGDIQDELGESLAKKLGDSARYVHADVTNEDDVAGLVDAAVESYGKLDVMFNNAGAPSAPSPIVDVSTEYLDKALALFVRSVVLGHKYAARQFKKQATGGSIISTSSLAGLQGGWGDVGYSTAKAAVPSIARVATIELGKFGIRSNVIAPGIIVTPIFTRYAGLSEEDSGKFLERLEEKSKDEQPLGRTGVPNDIAGPAVFLASDLSSFISGVTIPVDGGSSSVTFNRFDAIFGEVAAEMEAGWVSARS</sequence>
<comment type="similarity">
    <text evidence="1">Belongs to the short-chain dehydrogenases/reductases (SDR) family.</text>
</comment>
<comment type="caution">
    <text evidence="6">The sequence shown here is derived from an EMBL/GenBank/DDBJ whole genome shotgun (WGS) entry which is preliminary data.</text>
</comment>
<keyword evidence="5" id="KW-0753">Steroid metabolism</keyword>
<gene>
    <name evidence="6" type="ORF">KCQ71_17280</name>
</gene>
<keyword evidence="4" id="KW-0443">Lipid metabolism</keyword>
<evidence type="ECO:0000256" key="1">
    <source>
        <dbReference type="ARBA" id="ARBA00006484"/>
    </source>
</evidence>
<keyword evidence="7" id="KW-1185">Reference proteome</keyword>
<proteinExistence type="inferred from homology"/>
<evidence type="ECO:0000256" key="4">
    <source>
        <dbReference type="ARBA" id="ARBA00023098"/>
    </source>
</evidence>
<dbReference type="NCBIfam" id="NF005559">
    <property type="entry name" value="PRK07231.1"/>
    <property type="match status" value="1"/>
</dbReference>
<organism evidence="6 7">
    <name type="scientific">Occultella gossypii</name>
    <dbReference type="NCBI Taxonomy" id="2800820"/>
    <lineage>
        <taxon>Bacteria</taxon>
        <taxon>Bacillati</taxon>
        <taxon>Actinomycetota</taxon>
        <taxon>Actinomycetes</taxon>
        <taxon>Micrococcales</taxon>
        <taxon>Ruaniaceae</taxon>
        <taxon>Occultella</taxon>
    </lineage>
</organism>
<dbReference type="EMBL" id="JAGSHT010000016">
    <property type="protein sequence ID" value="MBZ2197916.1"/>
    <property type="molecule type" value="Genomic_DNA"/>
</dbReference>
<dbReference type="PRINTS" id="PR00081">
    <property type="entry name" value="GDHRDH"/>
</dbReference>
<dbReference type="SUPFAM" id="SSF51735">
    <property type="entry name" value="NAD(P)-binding Rossmann-fold domains"/>
    <property type="match status" value="1"/>
</dbReference>